<dbReference type="CDD" id="cd00761">
    <property type="entry name" value="Glyco_tranf_GTA_type"/>
    <property type="match status" value="1"/>
</dbReference>
<dbReference type="EMBL" id="FUKO01000019">
    <property type="protein sequence ID" value="SJN30477.1"/>
    <property type="molecule type" value="Genomic_DNA"/>
</dbReference>
<accession>A0A1R4JEL9</accession>
<dbReference type="Gene3D" id="3.90.550.10">
    <property type="entry name" value="Spore Coat Polysaccharide Biosynthesis Protein SpsA, Chain A"/>
    <property type="match status" value="1"/>
</dbReference>
<name>A0A1R4JEL9_9MICO</name>
<dbReference type="PANTHER" id="PTHR22916">
    <property type="entry name" value="GLYCOSYLTRANSFERASE"/>
    <property type="match status" value="1"/>
</dbReference>
<dbReference type="OrthoDB" id="3171021at2"/>
<dbReference type="InterPro" id="IPR054028">
    <property type="entry name" value="TarS/TarP_linker"/>
</dbReference>
<keyword evidence="3" id="KW-0808">Transferase</keyword>
<feature type="domain" description="Glycosyltransferase 2-like" evidence="1">
    <location>
        <begin position="10"/>
        <end position="123"/>
    </location>
</feature>
<protein>
    <submittedName>
        <fullName evidence="3">Glycosyl transferase, group 2 family protein</fullName>
    </submittedName>
</protein>
<evidence type="ECO:0000313" key="4">
    <source>
        <dbReference type="Proteomes" id="UP000196320"/>
    </source>
</evidence>
<dbReference type="GO" id="GO:0016758">
    <property type="term" value="F:hexosyltransferase activity"/>
    <property type="evidence" value="ECO:0007669"/>
    <property type="project" value="UniProtKB-ARBA"/>
</dbReference>
<feature type="domain" description="TarS/TarP linker" evidence="2">
    <location>
        <begin position="228"/>
        <end position="326"/>
    </location>
</feature>
<dbReference type="InterPro" id="IPR001173">
    <property type="entry name" value="Glyco_trans_2-like"/>
</dbReference>
<dbReference type="Pfam" id="PF00535">
    <property type="entry name" value="Glycos_transf_2"/>
    <property type="match status" value="1"/>
</dbReference>
<evidence type="ECO:0000259" key="1">
    <source>
        <dbReference type="Pfam" id="PF00535"/>
    </source>
</evidence>
<dbReference type="Pfam" id="PF22181">
    <property type="entry name" value="TarS_linker"/>
    <property type="match status" value="1"/>
</dbReference>
<dbReference type="Proteomes" id="UP000196320">
    <property type="component" value="Unassembled WGS sequence"/>
</dbReference>
<sequence>MTGPSTLKVSVVVATYKSGGGLDRLVASLDAQSLPAADWEVIFVDDGSPDETWDRLLRIQADRTNVRLERIENSGWPCRPRNVGTDLALGEYVAYMDHDDELYPNALRDAYAFAKAHGADALNGKEARTTDIGWALDSYPMDMPQTLDRTEQFCLSPTNPHKLYRREFLNQHGIRFREGGRVLWEDVFFNVLVAKYAEVISTMAGTPYYHWCTTKGSGSTSFLRSQTEWWRWLEEMVVAIEGDLTSDHLLAQRTVLMEHQYRSRLIDTFNNRYALRAPDEKKMIFERARRIQALHFPERYDQALSTSGRMRAILLRRGYRHLLERLTVDDPNIPGRPRITEVKWEQGAFRLKTMADWTDANGNSYRLRRQGDRLFRDIDPRYGDVVGSHLLDMTDEIRASSLSLLVRSVRTKVAWAVPSESVPWLAKTGVDWGVRGHATVDPVSAAMGQPLERSVWELGARCALPGSSQYRLARSQTLRPAVHVDADGAMAVYARQDGVVILDFDQTESTLVRLLQPVGAPTRDGTTLRIELSGLTADVDTRISTRVDIDPRSTVHRAAALLGSLLRRPRNAHTTDRSGWRTIDAVLHVESGRGFLEFEAAPRASMRIRLGERVPGSRGVYGLRSFGRTSHTGRRHG</sequence>
<dbReference type="InterPro" id="IPR029044">
    <property type="entry name" value="Nucleotide-diphossugar_trans"/>
</dbReference>
<dbReference type="PANTHER" id="PTHR22916:SF3">
    <property type="entry name" value="UDP-GLCNAC:BETAGAL BETA-1,3-N-ACETYLGLUCOSAMINYLTRANSFERASE-LIKE PROTEIN 1"/>
    <property type="match status" value="1"/>
</dbReference>
<reference evidence="3 4" key="1">
    <citation type="submission" date="2017-02" db="EMBL/GenBank/DDBJ databases">
        <authorList>
            <person name="Peterson S.W."/>
        </authorList>
    </citation>
    <scope>NUCLEOTIDE SEQUENCE [LARGE SCALE GENOMIC DNA]</scope>
    <source>
        <strain evidence="3 4">B Mb 05.01</strain>
    </source>
</reference>
<evidence type="ECO:0000313" key="3">
    <source>
        <dbReference type="EMBL" id="SJN30477.1"/>
    </source>
</evidence>
<dbReference type="AlphaFoldDB" id="A0A1R4JEL9"/>
<gene>
    <name evidence="3" type="ORF">FM104_06990</name>
</gene>
<dbReference type="RefSeq" id="WP_087130713.1">
    <property type="nucleotide sequence ID" value="NZ_FUKO01000019.1"/>
</dbReference>
<proteinExistence type="predicted"/>
<keyword evidence="4" id="KW-1185">Reference proteome</keyword>
<dbReference type="SUPFAM" id="SSF53448">
    <property type="entry name" value="Nucleotide-diphospho-sugar transferases"/>
    <property type="match status" value="1"/>
</dbReference>
<evidence type="ECO:0000259" key="2">
    <source>
        <dbReference type="Pfam" id="PF22181"/>
    </source>
</evidence>
<organism evidence="3 4">
    <name type="scientific">Microbacterium esteraromaticum</name>
    <dbReference type="NCBI Taxonomy" id="57043"/>
    <lineage>
        <taxon>Bacteria</taxon>
        <taxon>Bacillati</taxon>
        <taxon>Actinomycetota</taxon>
        <taxon>Actinomycetes</taxon>
        <taxon>Micrococcales</taxon>
        <taxon>Microbacteriaceae</taxon>
        <taxon>Microbacterium</taxon>
    </lineage>
</organism>